<dbReference type="RefSeq" id="WP_253967610.1">
    <property type="nucleotide sequence ID" value="NZ_JAMFTH010000001.1"/>
</dbReference>
<accession>A0A9X2HXA6</accession>
<comment type="caution">
    <text evidence="1">The sequence shown here is derived from an EMBL/GenBank/DDBJ whole genome shotgun (WGS) entry which is preliminary data.</text>
</comment>
<evidence type="ECO:0008006" key="3">
    <source>
        <dbReference type="Google" id="ProtNLM"/>
    </source>
</evidence>
<reference evidence="1" key="2">
    <citation type="submission" date="2023-01" db="EMBL/GenBank/DDBJ databases">
        <title>Gilvimarinus xylanilyticus HB14 isolated from Caulerpa lentillifera aquaculture base in Hainan, China.</title>
        <authorList>
            <person name="Zhang Y.-J."/>
        </authorList>
    </citation>
    <scope>NUCLEOTIDE SEQUENCE</scope>
    <source>
        <strain evidence="1">HB14</strain>
    </source>
</reference>
<evidence type="ECO:0000313" key="1">
    <source>
        <dbReference type="EMBL" id="MCP8899359.1"/>
    </source>
</evidence>
<proteinExistence type="predicted"/>
<dbReference type="Proteomes" id="UP001139319">
    <property type="component" value="Unassembled WGS sequence"/>
</dbReference>
<evidence type="ECO:0000313" key="2">
    <source>
        <dbReference type="Proteomes" id="UP001139319"/>
    </source>
</evidence>
<protein>
    <recommendedName>
        <fullName evidence="3">Type II secretion system protein GspC N-terminal domain-containing protein</fullName>
    </recommendedName>
</protein>
<sequence>MRYQIIKRCMVAFWVFVGLVTGVTKLSSFKSVDILPETPRLSYLTPIEVVSVSQDASYEPIIGRPLFWAGRTPYVPPQEPKEEPVQEKPNNALEKAQVLGLWAAGDASSVVIKVDGSVSRLALNEVFSGWRLVEVTSDRAKFVLEQTSKEQENVKEIQFKQRAPLPSDWLGDNGRFSEIE</sequence>
<name>A0A9X2HXA6_9GAMM</name>
<dbReference type="AlphaFoldDB" id="A0A9X2HXA6"/>
<keyword evidence="2" id="KW-1185">Reference proteome</keyword>
<gene>
    <name evidence="1" type="ORF">M6D89_08635</name>
</gene>
<organism evidence="1 2">
    <name type="scientific">Gilvimarinus xylanilyticus</name>
    <dbReference type="NCBI Taxonomy" id="2944139"/>
    <lineage>
        <taxon>Bacteria</taxon>
        <taxon>Pseudomonadati</taxon>
        <taxon>Pseudomonadota</taxon>
        <taxon>Gammaproteobacteria</taxon>
        <taxon>Cellvibrionales</taxon>
        <taxon>Cellvibrionaceae</taxon>
        <taxon>Gilvimarinus</taxon>
    </lineage>
</organism>
<dbReference type="EMBL" id="JAMFTH010000001">
    <property type="protein sequence ID" value="MCP8899359.1"/>
    <property type="molecule type" value="Genomic_DNA"/>
</dbReference>
<reference evidence="1" key="1">
    <citation type="submission" date="2022-05" db="EMBL/GenBank/DDBJ databases">
        <authorList>
            <person name="Sun H.-N."/>
        </authorList>
    </citation>
    <scope>NUCLEOTIDE SEQUENCE</scope>
    <source>
        <strain evidence="1">HB14</strain>
    </source>
</reference>